<evidence type="ECO:0000313" key="4">
    <source>
        <dbReference type="Proteomes" id="UP000466388"/>
    </source>
</evidence>
<reference evidence="3 4" key="1">
    <citation type="submission" date="2019-11" db="EMBL/GenBank/DDBJ databases">
        <title>Lactobacillus sp. nov. CRM56-3, isolated from fermented tea leaves.</title>
        <authorList>
            <person name="Phuengjayaem S."/>
            <person name="Tanasupawat S."/>
        </authorList>
    </citation>
    <scope>NUCLEOTIDE SEQUENCE [LARGE SCALE GENOMIC DNA]</scope>
    <source>
        <strain evidence="3 4">CRM56-3</strain>
    </source>
</reference>
<evidence type="ECO:0000256" key="2">
    <source>
        <dbReference type="SAM" id="SignalP"/>
    </source>
</evidence>
<evidence type="ECO:0000256" key="1">
    <source>
        <dbReference type="SAM" id="Phobius"/>
    </source>
</evidence>
<feature type="chain" id="PRO_5031080290" description="LPXTG cell wall anchor domain-containing protein" evidence="2">
    <location>
        <begin position="25"/>
        <end position="92"/>
    </location>
</feature>
<proteinExistence type="predicted"/>
<evidence type="ECO:0000313" key="3">
    <source>
        <dbReference type="EMBL" id="MTV82213.1"/>
    </source>
</evidence>
<keyword evidence="4" id="KW-1185">Reference proteome</keyword>
<dbReference type="EMBL" id="WNJO01000006">
    <property type="protein sequence ID" value="MTV82213.1"/>
    <property type="molecule type" value="Genomic_DNA"/>
</dbReference>
<organism evidence="3 4">
    <name type="scientific">Secundilactobacillus folii</name>
    <dbReference type="NCBI Taxonomy" id="2678357"/>
    <lineage>
        <taxon>Bacteria</taxon>
        <taxon>Bacillati</taxon>
        <taxon>Bacillota</taxon>
        <taxon>Bacilli</taxon>
        <taxon>Lactobacillales</taxon>
        <taxon>Lactobacillaceae</taxon>
        <taxon>Secundilactobacillus</taxon>
    </lineage>
</organism>
<dbReference type="Proteomes" id="UP000466388">
    <property type="component" value="Unassembled WGS sequence"/>
</dbReference>
<gene>
    <name evidence="3" type="ORF">GM612_06050</name>
</gene>
<protein>
    <recommendedName>
        <fullName evidence="5">LPXTG cell wall anchor domain-containing protein</fullName>
    </recommendedName>
</protein>
<keyword evidence="1" id="KW-0812">Transmembrane</keyword>
<keyword evidence="2" id="KW-0732">Signal</keyword>
<name>A0A7X2XWI0_9LACO</name>
<keyword evidence="1" id="KW-1133">Transmembrane helix</keyword>
<accession>A0A7X2XWI0</accession>
<dbReference type="AlphaFoldDB" id="A0A7X2XWI0"/>
<comment type="caution">
    <text evidence="3">The sequence shown here is derived from an EMBL/GenBank/DDBJ whole genome shotgun (WGS) entry which is preliminary data.</text>
</comment>
<dbReference type="RefSeq" id="WP_155431493.1">
    <property type="nucleotide sequence ID" value="NZ_WNJO01000006.1"/>
</dbReference>
<evidence type="ECO:0008006" key="5">
    <source>
        <dbReference type="Google" id="ProtNLM"/>
    </source>
</evidence>
<keyword evidence="1" id="KW-0472">Membrane</keyword>
<sequence>MTALKLMFVAVLLVVLSQSVTAEASTTSEVTTEPSQTTLMPTVSAKIQVGDRDNQIRFWRTNKPRERQATIYGLSALILIGTAATWARRRFY</sequence>
<feature type="signal peptide" evidence="2">
    <location>
        <begin position="1"/>
        <end position="24"/>
    </location>
</feature>
<feature type="transmembrane region" description="Helical" evidence="1">
    <location>
        <begin position="69"/>
        <end position="87"/>
    </location>
</feature>